<name>A0A1L8MKC8_9STRE</name>
<comment type="caution">
    <text evidence="1">The sequence shown here is derived from an EMBL/GenBank/DDBJ whole genome shotgun (WGS) entry which is preliminary data.</text>
</comment>
<evidence type="ECO:0008006" key="3">
    <source>
        <dbReference type="Google" id="ProtNLM"/>
    </source>
</evidence>
<keyword evidence="2" id="KW-1185">Reference proteome</keyword>
<dbReference type="EMBL" id="LZDD01000004">
    <property type="protein sequence ID" value="OJF71161.1"/>
    <property type="molecule type" value="Genomic_DNA"/>
</dbReference>
<reference evidence="2" key="1">
    <citation type="submission" date="2016-06" db="EMBL/GenBank/DDBJ databases">
        <authorList>
            <person name="de Vries S.P.W."/>
            <person name="Hadjirin N.F."/>
            <person name="Lay E.M."/>
            <person name="Zadoks R.N."/>
            <person name="Peacock S.J."/>
            <person name="Parkhill J."/>
            <person name="Grant A.J."/>
            <person name="Mcdougall S."/>
            <person name="Holmes M.A."/>
        </authorList>
    </citation>
    <scope>NUCLEOTIDE SEQUENCE [LARGE SCALE GENOMIC DNA]</scope>
    <source>
        <strain evidence="2">NZ1587</strain>
    </source>
</reference>
<dbReference type="Proteomes" id="UP000182015">
    <property type="component" value="Unassembled WGS sequence"/>
</dbReference>
<evidence type="ECO:0000313" key="2">
    <source>
        <dbReference type="Proteomes" id="UP000182015"/>
    </source>
</evidence>
<gene>
    <name evidence="1" type="ORF">A9Q68_10000</name>
</gene>
<dbReference type="AlphaFoldDB" id="A0A1L8MKC8"/>
<sequence length="122" mass="14186">MKEVIKAILEKLQSVVPESYYMSNNSPSVTYPYLVFSLDTESISWETDGSYLDIEIYNNKGTNHEEIETTVDAIKLALKHYTVMLDSCFLRVRFEGAGNTLPDSDSLQRRSMRFYLKIDWRN</sequence>
<proteinExistence type="predicted"/>
<organism evidence="1 2">
    <name type="scientific">Streptococcus bovimastitidis</name>
    <dbReference type="NCBI Taxonomy" id="1856638"/>
    <lineage>
        <taxon>Bacteria</taxon>
        <taxon>Bacillati</taxon>
        <taxon>Bacillota</taxon>
        <taxon>Bacilli</taxon>
        <taxon>Lactobacillales</taxon>
        <taxon>Streptococcaceae</taxon>
        <taxon>Streptococcus</taxon>
    </lineage>
</organism>
<dbReference type="RefSeq" id="WP_071794576.1">
    <property type="nucleotide sequence ID" value="NZ_LZDD01000004.1"/>
</dbReference>
<dbReference type="STRING" id="1856638.A9Q68_10000"/>
<evidence type="ECO:0000313" key="1">
    <source>
        <dbReference type="EMBL" id="OJF71161.1"/>
    </source>
</evidence>
<protein>
    <recommendedName>
        <fullName evidence="3">DUF3168 domain-containing protein</fullName>
    </recommendedName>
</protein>
<dbReference type="OrthoDB" id="2185503at2"/>
<accession>A0A1L8MKC8</accession>